<feature type="compositionally biased region" description="Pro residues" evidence="1">
    <location>
        <begin position="242"/>
        <end position="254"/>
    </location>
</feature>
<reference evidence="3 4" key="1">
    <citation type="journal article" date="2018" name="Mol. Plant">
        <title>The genome of Artemisia annua provides insight into the evolution of Asteraceae family and artemisinin biosynthesis.</title>
        <authorList>
            <person name="Shen Q."/>
            <person name="Zhang L."/>
            <person name="Liao Z."/>
            <person name="Wang S."/>
            <person name="Yan T."/>
            <person name="Shi P."/>
            <person name="Liu M."/>
            <person name="Fu X."/>
            <person name="Pan Q."/>
            <person name="Wang Y."/>
            <person name="Lv Z."/>
            <person name="Lu X."/>
            <person name="Zhang F."/>
            <person name="Jiang W."/>
            <person name="Ma Y."/>
            <person name="Chen M."/>
            <person name="Hao X."/>
            <person name="Li L."/>
            <person name="Tang Y."/>
            <person name="Lv G."/>
            <person name="Zhou Y."/>
            <person name="Sun X."/>
            <person name="Brodelius P.E."/>
            <person name="Rose J.K.C."/>
            <person name="Tang K."/>
        </authorList>
    </citation>
    <scope>NUCLEOTIDE SEQUENCE [LARGE SCALE GENOMIC DNA]</scope>
    <source>
        <strain evidence="4">cv. Huhao1</strain>
        <tissue evidence="3">Leaf</tissue>
    </source>
</reference>
<dbReference type="EMBL" id="PKPP01001808">
    <property type="protein sequence ID" value="PWA79768.1"/>
    <property type="molecule type" value="Genomic_DNA"/>
</dbReference>
<comment type="caution">
    <text evidence="3">The sequence shown here is derived from an EMBL/GenBank/DDBJ whole genome shotgun (WGS) entry which is preliminary data.</text>
</comment>
<evidence type="ECO:0000313" key="3">
    <source>
        <dbReference type="EMBL" id="PWA79768.1"/>
    </source>
</evidence>
<dbReference type="AlphaFoldDB" id="A0A2U1P1Z6"/>
<evidence type="ECO:0000313" key="4">
    <source>
        <dbReference type="Proteomes" id="UP000245207"/>
    </source>
</evidence>
<organism evidence="3 4">
    <name type="scientific">Artemisia annua</name>
    <name type="common">Sweet wormwood</name>
    <dbReference type="NCBI Taxonomy" id="35608"/>
    <lineage>
        <taxon>Eukaryota</taxon>
        <taxon>Viridiplantae</taxon>
        <taxon>Streptophyta</taxon>
        <taxon>Embryophyta</taxon>
        <taxon>Tracheophyta</taxon>
        <taxon>Spermatophyta</taxon>
        <taxon>Magnoliopsida</taxon>
        <taxon>eudicotyledons</taxon>
        <taxon>Gunneridae</taxon>
        <taxon>Pentapetalae</taxon>
        <taxon>asterids</taxon>
        <taxon>campanulids</taxon>
        <taxon>Asterales</taxon>
        <taxon>Asteraceae</taxon>
        <taxon>Asteroideae</taxon>
        <taxon>Anthemideae</taxon>
        <taxon>Artemisiinae</taxon>
        <taxon>Artemisia</taxon>
    </lineage>
</organism>
<accession>A0A2U1P1Z6</accession>
<feature type="signal peptide" evidence="2">
    <location>
        <begin position="1"/>
        <end position="17"/>
    </location>
</feature>
<evidence type="ECO:0000256" key="1">
    <source>
        <dbReference type="SAM" id="MobiDB-lite"/>
    </source>
</evidence>
<sequence>MVGFLGFVAADLFRVFAAVIEMNPSNGDKSTKQDDATSVSNDQNQVDSSKYTGSINKDKVGFTPPPILKSILKNVARKTQPVTNEVRIGLVWFRFGLGCLRAVGYVFVVSVFVTGFGQISDAESTRLSAMELCMRVFKGWNWTSNGSFCSSGSRIILGWNVDAVDLNVVAMNDQAVQQWLGRHRWDTKGGTTEVVQRLGHYSWDVIGGTPEAGQQWLGRHRWDTRGGTTEVVQHGYNNSNTPLPPVPTSSPPPHQLQLCNH</sequence>
<name>A0A2U1P1Z6_ARTAN</name>
<feature type="region of interest" description="Disordered" evidence="1">
    <location>
        <begin position="233"/>
        <end position="261"/>
    </location>
</feature>
<feature type="region of interest" description="Disordered" evidence="1">
    <location>
        <begin position="26"/>
        <end position="57"/>
    </location>
</feature>
<protein>
    <submittedName>
        <fullName evidence="3">Uncharacterized protein</fullName>
    </submittedName>
</protein>
<proteinExistence type="predicted"/>
<feature type="chain" id="PRO_5015521157" evidence="2">
    <location>
        <begin position="18"/>
        <end position="261"/>
    </location>
</feature>
<keyword evidence="4" id="KW-1185">Reference proteome</keyword>
<evidence type="ECO:0000256" key="2">
    <source>
        <dbReference type="SAM" id="SignalP"/>
    </source>
</evidence>
<keyword evidence="2" id="KW-0732">Signal</keyword>
<dbReference type="Proteomes" id="UP000245207">
    <property type="component" value="Unassembled WGS sequence"/>
</dbReference>
<feature type="compositionally biased region" description="Polar residues" evidence="1">
    <location>
        <begin position="36"/>
        <end position="55"/>
    </location>
</feature>
<gene>
    <name evidence="3" type="ORF">CTI12_AA202180</name>
</gene>